<proteinExistence type="inferred from homology"/>
<dbReference type="InterPro" id="IPR029962">
    <property type="entry name" value="TBL"/>
</dbReference>
<dbReference type="PANTHER" id="PTHR32285:SF53">
    <property type="entry name" value="PROTEIN TRICHOME BIREFRINGENCE-LIKE 9"/>
    <property type="match status" value="1"/>
</dbReference>
<comment type="caution">
    <text evidence="10">The sequence shown here is derived from an EMBL/GenBank/DDBJ whole genome shotgun (WGS) entry which is preliminary data.</text>
</comment>
<sequence length="361" mass="41772">MDHQPFLSIPIFTKRELTFTLFFLSLLIITITFFNNTSPFDPKSLLGIGLLSQVRPQSPKNPSGVCDYSRGKWVHDEKYPLRSYSEDCPFLDPGFRCRRNGRRDEGYRKWRWQPDGCDLPRFNASDLLHRTRNGRIIFAGDSIGRNQWESLLCMLAQGVKNYSTIHEEHGKPITKHRGFLSMRFEEYNLTVEYYRMPFLVTLDRPPSNTPEKVKGAIRVDTLHWYSGKWVGADVIVFNDGHWWNNGKTLDMNGTWNEGGSCNTYTAPETDYTKMEPESPNNKFISHVVSQLESADRKAQFLNISYLTEFRNDAHPSSYREPGTPPDAPQDCSHWCLPGVPDTWNELLYAQLLSKGFRTRLK</sequence>
<evidence type="ECO:0000259" key="9">
    <source>
        <dbReference type="Pfam" id="PF14416"/>
    </source>
</evidence>
<keyword evidence="3 7" id="KW-0812">Transmembrane</keyword>
<evidence type="ECO:0000259" key="8">
    <source>
        <dbReference type="Pfam" id="PF13839"/>
    </source>
</evidence>
<dbReference type="Pfam" id="PF14416">
    <property type="entry name" value="PMR5N"/>
    <property type="match status" value="1"/>
</dbReference>
<dbReference type="GO" id="GO:0016020">
    <property type="term" value="C:membrane"/>
    <property type="evidence" value="ECO:0007669"/>
    <property type="project" value="UniProtKB-SubCell"/>
</dbReference>
<evidence type="ECO:0000256" key="6">
    <source>
        <dbReference type="ARBA" id="ARBA00023136"/>
    </source>
</evidence>
<evidence type="ECO:0000256" key="3">
    <source>
        <dbReference type="ARBA" id="ARBA00022692"/>
    </source>
</evidence>
<keyword evidence="11" id="KW-1185">Reference proteome</keyword>
<dbReference type="InterPro" id="IPR025846">
    <property type="entry name" value="TBL_N"/>
</dbReference>
<dbReference type="GO" id="GO:0005794">
    <property type="term" value="C:Golgi apparatus"/>
    <property type="evidence" value="ECO:0007669"/>
    <property type="project" value="TreeGrafter"/>
</dbReference>
<keyword evidence="4" id="KW-0735">Signal-anchor</keyword>
<evidence type="ECO:0000256" key="5">
    <source>
        <dbReference type="ARBA" id="ARBA00022989"/>
    </source>
</evidence>
<reference evidence="10 11" key="1">
    <citation type="submission" date="2019-07" db="EMBL/GenBank/DDBJ databases">
        <title>De Novo Assembly of kiwifruit Actinidia rufa.</title>
        <authorList>
            <person name="Sugita-Konishi S."/>
            <person name="Sato K."/>
            <person name="Mori E."/>
            <person name="Abe Y."/>
            <person name="Kisaki G."/>
            <person name="Hamano K."/>
            <person name="Suezawa K."/>
            <person name="Otani M."/>
            <person name="Fukuda T."/>
            <person name="Manabe T."/>
            <person name="Gomi K."/>
            <person name="Tabuchi M."/>
            <person name="Akimitsu K."/>
            <person name="Kataoka I."/>
        </authorList>
    </citation>
    <scope>NUCLEOTIDE SEQUENCE [LARGE SCALE GENOMIC DNA]</scope>
    <source>
        <strain evidence="11">cv. Fuchu</strain>
    </source>
</reference>
<evidence type="ECO:0000256" key="4">
    <source>
        <dbReference type="ARBA" id="ARBA00022968"/>
    </source>
</evidence>
<dbReference type="PANTHER" id="PTHR32285">
    <property type="entry name" value="PROTEIN TRICHOME BIREFRINGENCE-LIKE 9-RELATED"/>
    <property type="match status" value="1"/>
</dbReference>
<feature type="domain" description="Trichome birefringence-like N-terminal" evidence="9">
    <location>
        <begin position="66"/>
        <end position="118"/>
    </location>
</feature>
<dbReference type="InterPro" id="IPR026057">
    <property type="entry name" value="TBL_C"/>
</dbReference>
<accession>A0A7J0FUY7</accession>
<feature type="transmembrane region" description="Helical" evidence="7">
    <location>
        <begin position="17"/>
        <end position="34"/>
    </location>
</feature>
<evidence type="ECO:0000256" key="2">
    <source>
        <dbReference type="ARBA" id="ARBA00007727"/>
    </source>
</evidence>
<dbReference type="EMBL" id="BJWL01000015">
    <property type="protein sequence ID" value="GFZ02515.1"/>
    <property type="molecule type" value="Genomic_DNA"/>
</dbReference>
<dbReference type="GO" id="GO:0016413">
    <property type="term" value="F:O-acetyltransferase activity"/>
    <property type="evidence" value="ECO:0007669"/>
    <property type="project" value="InterPro"/>
</dbReference>
<organism evidence="10 11">
    <name type="scientific">Actinidia rufa</name>
    <dbReference type="NCBI Taxonomy" id="165716"/>
    <lineage>
        <taxon>Eukaryota</taxon>
        <taxon>Viridiplantae</taxon>
        <taxon>Streptophyta</taxon>
        <taxon>Embryophyta</taxon>
        <taxon>Tracheophyta</taxon>
        <taxon>Spermatophyta</taxon>
        <taxon>Magnoliopsida</taxon>
        <taxon>eudicotyledons</taxon>
        <taxon>Gunneridae</taxon>
        <taxon>Pentapetalae</taxon>
        <taxon>asterids</taxon>
        <taxon>Ericales</taxon>
        <taxon>Actinidiaceae</taxon>
        <taxon>Actinidia</taxon>
    </lineage>
</organism>
<evidence type="ECO:0000313" key="11">
    <source>
        <dbReference type="Proteomes" id="UP000585474"/>
    </source>
</evidence>
<evidence type="ECO:0000256" key="7">
    <source>
        <dbReference type="SAM" id="Phobius"/>
    </source>
</evidence>
<feature type="domain" description="Trichome birefringence-like C-terminal" evidence="8">
    <location>
        <begin position="252"/>
        <end position="349"/>
    </location>
</feature>
<evidence type="ECO:0000313" key="10">
    <source>
        <dbReference type="EMBL" id="GFZ02515.1"/>
    </source>
</evidence>
<comment type="similarity">
    <text evidence="2">Belongs to the PC-esterase family. TBL subfamily.</text>
</comment>
<dbReference type="AlphaFoldDB" id="A0A7J0FUY7"/>
<dbReference type="OrthoDB" id="630188at2759"/>
<keyword evidence="5 7" id="KW-1133">Transmembrane helix</keyword>
<feature type="domain" description="Trichome birefringence-like C-terminal" evidence="8">
    <location>
        <begin position="119"/>
        <end position="249"/>
    </location>
</feature>
<comment type="subcellular location">
    <subcellularLocation>
        <location evidence="1">Membrane</location>
        <topology evidence="1">Single-pass membrane protein</topology>
    </subcellularLocation>
</comment>
<dbReference type="Proteomes" id="UP000585474">
    <property type="component" value="Unassembled WGS sequence"/>
</dbReference>
<gene>
    <name evidence="10" type="ORF">Acr_15g0011230</name>
</gene>
<keyword evidence="6 7" id="KW-0472">Membrane</keyword>
<evidence type="ECO:0000256" key="1">
    <source>
        <dbReference type="ARBA" id="ARBA00004167"/>
    </source>
</evidence>
<dbReference type="Pfam" id="PF13839">
    <property type="entry name" value="PC-Esterase"/>
    <property type="match status" value="2"/>
</dbReference>
<name>A0A7J0FUY7_9ERIC</name>
<protein>
    <submittedName>
        <fullName evidence="10">Similar to TRICHOME BIREFRINGENCE-LIKE 9</fullName>
    </submittedName>
</protein>